<dbReference type="Gene3D" id="1.20.120.530">
    <property type="entry name" value="GntR ligand-binding domain-like"/>
    <property type="match status" value="1"/>
</dbReference>
<dbReference type="PROSITE" id="PS50949">
    <property type="entry name" value="HTH_GNTR"/>
    <property type="match status" value="1"/>
</dbReference>
<organism evidence="6 7">
    <name type="scientific">Paralcaligenes ureilyticus</name>
    <dbReference type="NCBI Taxonomy" id="627131"/>
    <lineage>
        <taxon>Bacteria</taxon>
        <taxon>Pseudomonadati</taxon>
        <taxon>Pseudomonadota</taxon>
        <taxon>Betaproteobacteria</taxon>
        <taxon>Burkholderiales</taxon>
        <taxon>Alcaligenaceae</taxon>
        <taxon>Paralcaligenes</taxon>
    </lineage>
</organism>
<evidence type="ECO:0000259" key="5">
    <source>
        <dbReference type="PROSITE" id="PS50949"/>
    </source>
</evidence>
<dbReference type="AlphaFoldDB" id="A0A4R3LWA1"/>
<sequence>MNTIQKSSTRSAPRRRPKSLAQEVVDDLMGQIEGGLLQQGDKLPTESELMQLQGVSRTVVREAISRLQAAGVVETRHGIGSFVLGIRNEQSFHIDPKDLVTIQDILNVLQLRQSLESAAAGIAAINRTQHDLDSLQTILQEFKQLLDQGKETVDADFRFHLAISQATGNRYFTEFMSYLGQTVIPRTRINTALLGKETQRRYLERVHYEHEEIYKAIRLQNSLVASSAMQMHLNNSAERLRSTLNN</sequence>
<dbReference type="SUPFAM" id="SSF48008">
    <property type="entry name" value="GntR ligand-binding domain-like"/>
    <property type="match status" value="1"/>
</dbReference>
<dbReference type="InterPro" id="IPR036390">
    <property type="entry name" value="WH_DNA-bd_sf"/>
</dbReference>
<evidence type="ECO:0000313" key="6">
    <source>
        <dbReference type="EMBL" id="TCT04844.1"/>
    </source>
</evidence>
<proteinExistence type="predicted"/>
<dbReference type="PANTHER" id="PTHR43537">
    <property type="entry name" value="TRANSCRIPTIONAL REGULATOR, GNTR FAMILY"/>
    <property type="match status" value="1"/>
</dbReference>
<feature type="domain" description="HTH gntR-type" evidence="5">
    <location>
        <begin position="18"/>
        <end position="86"/>
    </location>
</feature>
<dbReference type="Pfam" id="PF07729">
    <property type="entry name" value="FCD"/>
    <property type="match status" value="1"/>
</dbReference>
<dbReference type="RefSeq" id="WP_132583614.1">
    <property type="nucleotide sequence ID" value="NZ_SMAJ01000011.1"/>
</dbReference>
<dbReference type="InterPro" id="IPR008920">
    <property type="entry name" value="TF_FadR/GntR_C"/>
</dbReference>
<keyword evidence="7" id="KW-1185">Reference proteome</keyword>
<accession>A0A4R3LWA1</accession>
<reference evidence="6 7" key="1">
    <citation type="submission" date="2019-03" db="EMBL/GenBank/DDBJ databases">
        <title>Genomic Encyclopedia of Type Strains, Phase IV (KMG-IV): sequencing the most valuable type-strain genomes for metagenomic binning, comparative biology and taxonomic classification.</title>
        <authorList>
            <person name="Goeker M."/>
        </authorList>
    </citation>
    <scope>NUCLEOTIDE SEQUENCE [LARGE SCALE GENOMIC DNA]</scope>
    <source>
        <strain evidence="6 7">DSM 24591</strain>
    </source>
</reference>
<comment type="caution">
    <text evidence="6">The sequence shown here is derived from an EMBL/GenBank/DDBJ whole genome shotgun (WGS) entry which is preliminary data.</text>
</comment>
<dbReference type="EMBL" id="SMAJ01000011">
    <property type="protein sequence ID" value="TCT04844.1"/>
    <property type="molecule type" value="Genomic_DNA"/>
</dbReference>
<keyword evidence="1" id="KW-0805">Transcription regulation</keyword>
<feature type="region of interest" description="Disordered" evidence="4">
    <location>
        <begin position="1"/>
        <end position="20"/>
    </location>
</feature>
<keyword evidence="2" id="KW-0238">DNA-binding</keyword>
<keyword evidence="3" id="KW-0804">Transcription</keyword>
<evidence type="ECO:0000256" key="3">
    <source>
        <dbReference type="ARBA" id="ARBA00023163"/>
    </source>
</evidence>
<dbReference type="PANTHER" id="PTHR43537:SF5">
    <property type="entry name" value="UXU OPERON TRANSCRIPTIONAL REGULATOR"/>
    <property type="match status" value="1"/>
</dbReference>
<dbReference type="GO" id="GO:0003677">
    <property type="term" value="F:DNA binding"/>
    <property type="evidence" value="ECO:0007669"/>
    <property type="project" value="UniProtKB-KW"/>
</dbReference>
<dbReference type="InterPro" id="IPR036388">
    <property type="entry name" value="WH-like_DNA-bd_sf"/>
</dbReference>
<dbReference type="Gene3D" id="1.10.10.10">
    <property type="entry name" value="Winged helix-like DNA-binding domain superfamily/Winged helix DNA-binding domain"/>
    <property type="match status" value="1"/>
</dbReference>
<dbReference type="GO" id="GO:0003700">
    <property type="term" value="F:DNA-binding transcription factor activity"/>
    <property type="evidence" value="ECO:0007669"/>
    <property type="project" value="InterPro"/>
</dbReference>
<evidence type="ECO:0000256" key="1">
    <source>
        <dbReference type="ARBA" id="ARBA00023015"/>
    </source>
</evidence>
<dbReference type="PRINTS" id="PR00035">
    <property type="entry name" value="HTHGNTR"/>
</dbReference>
<dbReference type="InterPro" id="IPR011711">
    <property type="entry name" value="GntR_C"/>
</dbReference>
<feature type="compositionally biased region" description="Polar residues" evidence="4">
    <location>
        <begin position="1"/>
        <end position="11"/>
    </location>
</feature>
<evidence type="ECO:0000256" key="2">
    <source>
        <dbReference type="ARBA" id="ARBA00023125"/>
    </source>
</evidence>
<dbReference type="SUPFAM" id="SSF46785">
    <property type="entry name" value="Winged helix' DNA-binding domain"/>
    <property type="match status" value="1"/>
</dbReference>
<dbReference type="InterPro" id="IPR000524">
    <property type="entry name" value="Tscrpt_reg_HTH_GntR"/>
</dbReference>
<dbReference type="CDD" id="cd07377">
    <property type="entry name" value="WHTH_GntR"/>
    <property type="match status" value="1"/>
</dbReference>
<dbReference type="Proteomes" id="UP000295525">
    <property type="component" value="Unassembled WGS sequence"/>
</dbReference>
<dbReference type="OrthoDB" id="1040417at2"/>
<protein>
    <submittedName>
        <fullName evidence="6">GntR family transcriptional regulator</fullName>
    </submittedName>
</protein>
<gene>
    <name evidence="6" type="ORF">EDC26_11160</name>
</gene>
<dbReference type="SMART" id="SM00345">
    <property type="entry name" value="HTH_GNTR"/>
    <property type="match status" value="1"/>
</dbReference>
<evidence type="ECO:0000313" key="7">
    <source>
        <dbReference type="Proteomes" id="UP000295525"/>
    </source>
</evidence>
<evidence type="ECO:0000256" key="4">
    <source>
        <dbReference type="SAM" id="MobiDB-lite"/>
    </source>
</evidence>
<name>A0A4R3LWA1_9BURK</name>
<dbReference type="Pfam" id="PF00392">
    <property type="entry name" value="GntR"/>
    <property type="match status" value="1"/>
</dbReference>
<dbReference type="SMART" id="SM00895">
    <property type="entry name" value="FCD"/>
    <property type="match status" value="1"/>
</dbReference>